<accession>A0A0C3QLQ0</accession>
<dbReference type="OrthoDB" id="3232941at2759"/>
<evidence type="ECO:0000256" key="1">
    <source>
        <dbReference type="SAM" id="MobiDB-lite"/>
    </source>
</evidence>
<gene>
    <name evidence="2" type="ORF">M407DRAFT_73027</name>
</gene>
<sequence>MAEPPWCVDIVKVISHDLLHWYHKAFRDYIVTWNQNIIDLPDRRSEIDVRLRLQIPRPGFRHFTNGISGIGQWMQGDTRDLEKEFLTAVAGAPRATARLITANWAYLNYMYLATYPYHTEDTLLEAERQVRDFEAVRDVYADLGGRISDDTGEAIEGFQIPKLHVPRHFPKYVRWKGTLDGSTTETSERLHIDLVKDGWRATNHRETHLLQMIRWLDLRERMESFELYRHWREGEEEVGDSSRGEEAREEVTVGKRTKTR</sequence>
<dbReference type="HOGENOM" id="CLU_006344_12_2_1"/>
<feature type="compositionally biased region" description="Basic and acidic residues" evidence="1">
    <location>
        <begin position="240"/>
        <end position="253"/>
    </location>
</feature>
<dbReference type="EMBL" id="KN823006">
    <property type="protein sequence ID" value="KIO27604.1"/>
    <property type="molecule type" value="Genomic_DNA"/>
</dbReference>
<reference evidence="3" key="2">
    <citation type="submission" date="2015-01" db="EMBL/GenBank/DDBJ databases">
        <title>Evolutionary Origins and Diversification of the Mycorrhizal Mutualists.</title>
        <authorList>
            <consortium name="DOE Joint Genome Institute"/>
            <consortium name="Mycorrhizal Genomics Consortium"/>
            <person name="Kohler A."/>
            <person name="Kuo A."/>
            <person name="Nagy L.G."/>
            <person name="Floudas D."/>
            <person name="Copeland A."/>
            <person name="Barry K.W."/>
            <person name="Cichocki N."/>
            <person name="Veneault-Fourrey C."/>
            <person name="LaButti K."/>
            <person name="Lindquist E.A."/>
            <person name="Lipzen A."/>
            <person name="Lundell T."/>
            <person name="Morin E."/>
            <person name="Murat C."/>
            <person name="Riley R."/>
            <person name="Ohm R."/>
            <person name="Sun H."/>
            <person name="Tunlid A."/>
            <person name="Henrissat B."/>
            <person name="Grigoriev I.V."/>
            <person name="Hibbett D.S."/>
            <person name="Martin F."/>
        </authorList>
    </citation>
    <scope>NUCLEOTIDE SEQUENCE [LARGE SCALE GENOMIC DNA]</scope>
    <source>
        <strain evidence="3">MUT 4182</strain>
    </source>
</reference>
<dbReference type="STRING" id="1051891.A0A0C3QLQ0"/>
<reference evidence="2 3" key="1">
    <citation type="submission" date="2014-04" db="EMBL/GenBank/DDBJ databases">
        <authorList>
            <consortium name="DOE Joint Genome Institute"/>
            <person name="Kuo A."/>
            <person name="Girlanda M."/>
            <person name="Perotto S."/>
            <person name="Kohler A."/>
            <person name="Nagy L.G."/>
            <person name="Floudas D."/>
            <person name="Copeland A."/>
            <person name="Barry K.W."/>
            <person name="Cichocki N."/>
            <person name="Veneault-Fourrey C."/>
            <person name="LaButti K."/>
            <person name="Lindquist E.A."/>
            <person name="Lipzen A."/>
            <person name="Lundell T."/>
            <person name="Morin E."/>
            <person name="Murat C."/>
            <person name="Sun H."/>
            <person name="Tunlid A."/>
            <person name="Henrissat B."/>
            <person name="Grigoriev I.V."/>
            <person name="Hibbett D.S."/>
            <person name="Martin F."/>
            <person name="Nordberg H.P."/>
            <person name="Cantor M.N."/>
            <person name="Hua S.X."/>
        </authorList>
    </citation>
    <scope>NUCLEOTIDE SEQUENCE [LARGE SCALE GENOMIC DNA]</scope>
    <source>
        <strain evidence="2 3">MUT 4182</strain>
    </source>
</reference>
<evidence type="ECO:0000313" key="2">
    <source>
        <dbReference type="EMBL" id="KIO27604.1"/>
    </source>
</evidence>
<protein>
    <submittedName>
        <fullName evidence="2">Uncharacterized protein</fullName>
    </submittedName>
</protein>
<organism evidence="2 3">
    <name type="scientific">Tulasnella calospora MUT 4182</name>
    <dbReference type="NCBI Taxonomy" id="1051891"/>
    <lineage>
        <taxon>Eukaryota</taxon>
        <taxon>Fungi</taxon>
        <taxon>Dikarya</taxon>
        <taxon>Basidiomycota</taxon>
        <taxon>Agaricomycotina</taxon>
        <taxon>Agaricomycetes</taxon>
        <taxon>Cantharellales</taxon>
        <taxon>Tulasnellaceae</taxon>
        <taxon>Tulasnella</taxon>
    </lineage>
</organism>
<proteinExistence type="predicted"/>
<dbReference type="AlphaFoldDB" id="A0A0C3QLQ0"/>
<evidence type="ECO:0000313" key="3">
    <source>
        <dbReference type="Proteomes" id="UP000054248"/>
    </source>
</evidence>
<feature type="region of interest" description="Disordered" evidence="1">
    <location>
        <begin position="234"/>
        <end position="260"/>
    </location>
</feature>
<name>A0A0C3QLQ0_9AGAM</name>
<dbReference type="Proteomes" id="UP000054248">
    <property type="component" value="Unassembled WGS sequence"/>
</dbReference>
<keyword evidence="3" id="KW-1185">Reference proteome</keyword>